<dbReference type="CDD" id="cd06261">
    <property type="entry name" value="TM_PBP2"/>
    <property type="match status" value="1"/>
</dbReference>
<comment type="similarity">
    <text evidence="7">Belongs to the binding-protein-dependent transport system permease family.</text>
</comment>
<feature type="transmembrane region" description="Helical" evidence="7">
    <location>
        <begin position="154"/>
        <end position="180"/>
    </location>
</feature>
<dbReference type="OrthoDB" id="9771544at2"/>
<evidence type="ECO:0000256" key="4">
    <source>
        <dbReference type="ARBA" id="ARBA00022692"/>
    </source>
</evidence>
<sequence length="251" mass="28284">MFVTSVKPAEQILQTPPAWWPSYFEFKNYTEVFQIMPLFEYLKNSIVYSLTTTIICVLLACFAGYSLSRFRFKIRNASIVLILSSQLIPWVMSIIPFYFIMQSLKLNNSTIGITLAYSIWAIPFCTLMLKNYFTSTLPVEIEESAMIDGCSRMRILFVIALPISIPGIVATAIFSFILAWNEYMWASIVLSETKYKPLSVGIHDFIGQFGVTPSVSLFMAASVITTLPILLIFGFLQKYLISGMSDGAIKG</sequence>
<comment type="caution">
    <text evidence="9">The sequence shown here is derived from an EMBL/GenBank/DDBJ whole genome shotgun (WGS) entry which is preliminary data.</text>
</comment>
<reference evidence="9 10" key="1">
    <citation type="submission" date="2019-03" db="EMBL/GenBank/DDBJ databases">
        <title>This is whole genome sequence of Paenibacillus sp MS74 strain.</title>
        <authorList>
            <person name="Trinh H.N."/>
        </authorList>
    </citation>
    <scope>NUCLEOTIDE SEQUENCE [LARGE SCALE GENOMIC DNA]</scope>
    <source>
        <strain evidence="9 10">MS74</strain>
    </source>
</reference>
<feature type="domain" description="ABC transmembrane type-1" evidence="8">
    <location>
        <begin position="42"/>
        <end position="236"/>
    </location>
</feature>
<dbReference type="InterPro" id="IPR000515">
    <property type="entry name" value="MetI-like"/>
</dbReference>
<comment type="subcellular location">
    <subcellularLocation>
        <location evidence="1 7">Cell membrane</location>
        <topology evidence="1 7">Multi-pass membrane protein</topology>
    </subcellularLocation>
</comment>
<dbReference type="GO" id="GO:0055085">
    <property type="term" value="P:transmembrane transport"/>
    <property type="evidence" value="ECO:0007669"/>
    <property type="project" value="InterPro"/>
</dbReference>
<evidence type="ECO:0000313" key="9">
    <source>
        <dbReference type="EMBL" id="TDF91056.1"/>
    </source>
</evidence>
<dbReference type="Gene3D" id="1.10.3720.10">
    <property type="entry name" value="MetI-like"/>
    <property type="match status" value="1"/>
</dbReference>
<keyword evidence="4 7" id="KW-0812">Transmembrane</keyword>
<evidence type="ECO:0000256" key="7">
    <source>
        <dbReference type="RuleBase" id="RU363032"/>
    </source>
</evidence>
<evidence type="ECO:0000256" key="1">
    <source>
        <dbReference type="ARBA" id="ARBA00004651"/>
    </source>
</evidence>
<protein>
    <submittedName>
        <fullName evidence="9">Carbohydrate ABC transporter permease</fullName>
    </submittedName>
</protein>
<keyword evidence="10" id="KW-1185">Reference proteome</keyword>
<dbReference type="PROSITE" id="PS50928">
    <property type="entry name" value="ABC_TM1"/>
    <property type="match status" value="1"/>
</dbReference>
<dbReference type="SUPFAM" id="SSF161098">
    <property type="entry name" value="MetI-like"/>
    <property type="match status" value="1"/>
</dbReference>
<evidence type="ECO:0000313" key="10">
    <source>
        <dbReference type="Proteomes" id="UP000295636"/>
    </source>
</evidence>
<evidence type="ECO:0000256" key="2">
    <source>
        <dbReference type="ARBA" id="ARBA00022448"/>
    </source>
</evidence>
<gene>
    <name evidence="9" type="ORF">E1757_33665</name>
</gene>
<proteinExistence type="inferred from homology"/>
<evidence type="ECO:0000256" key="6">
    <source>
        <dbReference type="ARBA" id="ARBA00023136"/>
    </source>
</evidence>
<keyword evidence="2 7" id="KW-0813">Transport</keyword>
<feature type="transmembrane region" description="Helical" evidence="7">
    <location>
        <begin position="215"/>
        <end position="236"/>
    </location>
</feature>
<evidence type="ECO:0000256" key="3">
    <source>
        <dbReference type="ARBA" id="ARBA00022475"/>
    </source>
</evidence>
<feature type="transmembrane region" description="Helical" evidence="7">
    <location>
        <begin position="111"/>
        <end position="133"/>
    </location>
</feature>
<keyword evidence="6 7" id="KW-0472">Membrane</keyword>
<dbReference type="InterPro" id="IPR035906">
    <property type="entry name" value="MetI-like_sf"/>
</dbReference>
<keyword evidence="5 7" id="KW-1133">Transmembrane helix</keyword>
<dbReference type="Pfam" id="PF00528">
    <property type="entry name" value="BPD_transp_1"/>
    <property type="match status" value="1"/>
</dbReference>
<organism evidence="9 10">
    <name type="scientific">Paenibacillus piri</name>
    <dbReference type="NCBI Taxonomy" id="2547395"/>
    <lineage>
        <taxon>Bacteria</taxon>
        <taxon>Bacillati</taxon>
        <taxon>Bacillota</taxon>
        <taxon>Bacilli</taxon>
        <taxon>Bacillales</taxon>
        <taxon>Paenibacillaceae</taxon>
        <taxon>Paenibacillus</taxon>
    </lineage>
</organism>
<accession>A0A4R5K817</accession>
<evidence type="ECO:0000259" key="8">
    <source>
        <dbReference type="PROSITE" id="PS50928"/>
    </source>
</evidence>
<dbReference type="PANTHER" id="PTHR43744">
    <property type="entry name" value="ABC TRANSPORTER PERMEASE PROTEIN MG189-RELATED-RELATED"/>
    <property type="match status" value="1"/>
</dbReference>
<dbReference type="GO" id="GO:0005886">
    <property type="term" value="C:plasma membrane"/>
    <property type="evidence" value="ECO:0007669"/>
    <property type="project" value="UniProtKB-SubCell"/>
</dbReference>
<dbReference type="Proteomes" id="UP000295636">
    <property type="component" value="Unassembled WGS sequence"/>
</dbReference>
<dbReference type="EMBL" id="SMRT01000031">
    <property type="protein sequence ID" value="TDF91056.1"/>
    <property type="molecule type" value="Genomic_DNA"/>
</dbReference>
<evidence type="ECO:0000256" key="5">
    <source>
        <dbReference type="ARBA" id="ARBA00022989"/>
    </source>
</evidence>
<name>A0A4R5K817_9BACL</name>
<feature type="transmembrane region" description="Helical" evidence="7">
    <location>
        <begin position="46"/>
        <end position="67"/>
    </location>
</feature>
<keyword evidence="3" id="KW-1003">Cell membrane</keyword>
<dbReference type="AlphaFoldDB" id="A0A4R5K817"/>
<feature type="transmembrane region" description="Helical" evidence="7">
    <location>
        <begin position="79"/>
        <end position="99"/>
    </location>
</feature>
<dbReference type="PANTHER" id="PTHR43744:SF8">
    <property type="entry name" value="SN-GLYCEROL-3-PHOSPHATE TRANSPORT SYSTEM PERMEASE PROTEIN UGPE"/>
    <property type="match status" value="1"/>
</dbReference>